<name>A0ABX8C0G6_9ACTN</name>
<dbReference type="Proteomes" id="UP000678016">
    <property type="component" value="Chromosome"/>
</dbReference>
<keyword evidence="3" id="KW-1185">Reference proteome</keyword>
<dbReference type="RefSeq" id="WP_212640928.1">
    <property type="nucleotide sequence ID" value="NZ_CP074132.1"/>
</dbReference>
<keyword evidence="1" id="KW-0175">Coiled coil</keyword>
<evidence type="ECO:0000313" key="2">
    <source>
        <dbReference type="EMBL" id="QUX27886.1"/>
    </source>
</evidence>
<gene>
    <name evidence="2" type="ORF">KGD83_21785</name>
</gene>
<accession>A0ABX8C0G6</accession>
<protein>
    <submittedName>
        <fullName evidence="2">Uncharacterized protein</fullName>
    </submittedName>
</protein>
<organism evidence="2 3">
    <name type="scientific">Nocardiopsis akebiae</name>
    <dbReference type="NCBI Taxonomy" id="2831968"/>
    <lineage>
        <taxon>Bacteria</taxon>
        <taxon>Bacillati</taxon>
        <taxon>Actinomycetota</taxon>
        <taxon>Actinomycetes</taxon>
        <taxon>Streptosporangiales</taxon>
        <taxon>Nocardiopsidaceae</taxon>
        <taxon>Nocardiopsis</taxon>
    </lineage>
</organism>
<reference evidence="3" key="1">
    <citation type="submission" date="2021-05" db="EMBL/GenBank/DDBJ databases">
        <title>Direct Submission.</title>
        <authorList>
            <person name="Li K."/>
            <person name="Gao J."/>
        </authorList>
    </citation>
    <scope>NUCLEOTIDE SEQUENCE [LARGE SCALE GENOMIC DNA]</scope>
    <source>
        <strain evidence="3">HDS12</strain>
    </source>
</reference>
<sequence>MKATDTQSVRPMPVTDADLVDIVATAEMASTNSRIVLDSRLCRAGAMLQIHSCFRSEARDLVAAAGYTARLVQGRLVVTGAIDQLALLRAERDRLTAEIDRLETEQRGA</sequence>
<evidence type="ECO:0000256" key="1">
    <source>
        <dbReference type="SAM" id="Coils"/>
    </source>
</evidence>
<evidence type="ECO:0000313" key="3">
    <source>
        <dbReference type="Proteomes" id="UP000678016"/>
    </source>
</evidence>
<dbReference type="EMBL" id="CP074132">
    <property type="protein sequence ID" value="QUX27886.1"/>
    <property type="molecule type" value="Genomic_DNA"/>
</dbReference>
<proteinExistence type="predicted"/>
<feature type="coiled-coil region" evidence="1">
    <location>
        <begin position="78"/>
        <end position="105"/>
    </location>
</feature>